<dbReference type="NCBIfam" id="TIGR03862">
    <property type="entry name" value="flavo_PP4765"/>
    <property type="match status" value="1"/>
</dbReference>
<sequence length="401" mass="44291">MPEKTIAIMGGGAAGLMAADILSPHCEVRIYEKGKALGRKFLVAGNGGFNLTNSAEGEALYSKYTAQEFLQPALKAFNSEASRNWLAGLGIPTFVGSSGRVFPEKGIKPIEVLQKIKDRLKAQGVQFHFQHEFIRFNFENKPVIKFKEKEITVEADHYIFALGGASWPVTGSSGNWLEVFRLLGVKTIPFQSSNCGVNVNWPVDFKEKFAGEPLKNLQVSVGDFSLKGEALITEYGLEGNAIYPVVPKIREALNAGKEAFLTLDFKPQNTVGQLLQKVQGKQIQPKNYEQLFNLSKAQLALIKLFTAKEDYLDPEKFIQKMKNLEVPVSSLRPIEEAISTVGGIALEEVNHDFTLKKFPHIAVVGEMLDWDAPTGGFLLQGCFSTAYFAAQAILKKLNFSH</sequence>
<dbReference type="Proteomes" id="UP001596161">
    <property type="component" value="Unassembled WGS sequence"/>
</dbReference>
<accession>A0ABW0E6H3</accession>
<dbReference type="SUPFAM" id="SSF51905">
    <property type="entry name" value="FAD/NAD(P)-binding domain"/>
    <property type="match status" value="1"/>
</dbReference>
<protein>
    <submittedName>
        <fullName evidence="6">NAD(P)/FAD-dependent oxidoreductase</fullName>
    </submittedName>
</protein>
<dbReference type="Gene3D" id="2.40.30.10">
    <property type="entry name" value="Translation factors"/>
    <property type="match status" value="1"/>
</dbReference>
<evidence type="ECO:0000313" key="7">
    <source>
        <dbReference type="Proteomes" id="UP001596161"/>
    </source>
</evidence>
<keyword evidence="7" id="KW-1185">Reference proteome</keyword>
<dbReference type="InterPro" id="IPR004792">
    <property type="entry name" value="BaiN-like"/>
</dbReference>
<evidence type="ECO:0000313" key="6">
    <source>
        <dbReference type="EMBL" id="MFC5269889.1"/>
    </source>
</evidence>
<dbReference type="InterPro" id="IPR036188">
    <property type="entry name" value="FAD/NAD-bd_sf"/>
</dbReference>
<dbReference type="InterPro" id="IPR023166">
    <property type="entry name" value="BaiN-like_dom_sf"/>
</dbReference>
<keyword evidence="2" id="KW-0285">Flavoprotein</keyword>
<reference evidence="7" key="1">
    <citation type="journal article" date="2019" name="Int. J. Syst. Evol. Microbiol.">
        <title>The Global Catalogue of Microorganisms (GCM) 10K type strain sequencing project: providing services to taxonomists for standard genome sequencing and annotation.</title>
        <authorList>
            <consortium name="The Broad Institute Genomics Platform"/>
            <consortium name="The Broad Institute Genome Sequencing Center for Infectious Disease"/>
            <person name="Wu L."/>
            <person name="Ma J."/>
        </authorList>
    </citation>
    <scope>NUCLEOTIDE SEQUENCE [LARGE SCALE GENOMIC DNA]</scope>
    <source>
        <strain evidence="7">KACC 12602</strain>
    </source>
</reference>
<dbReference type="RefSeq" id="WP_378016269.1">
    <property type="nucleotide sequence ID" value="NZ_JBHSKT010000002.1"/>
</dbReference>
<dbReference type="NCBIfam" id="TIGR00275">
    <property type="entry name" value="aminoacetone oxidase family FAD-binding enzyme"/>
    <property type="match status" value="1"/>
</dbReference>
<dbReference type="SUPFAM" id="SSF160996">
    <property type="entry name" value="HI0933 insert domain-like"/>
    <property type="match status" value="1"/>
</dbReference>
<dbReference type="Gene3D" id="3.50.50.60">
    <property type="entry name" value="FAD/NAD(P)-binding domain"/>
    <property type="match status" value="1"/>
</dbReference>
<gene>
    <name evidence="6" type="ORF">ACFPIB_04655</name>
</gene>
<dbReference type="InterPro" id="IPR057661">
    <property type="entry name" value="RsdA/BaiN/AoA(So)_Rossmann"/>
</dbReference>
<feature type="domain" description="RsdA/BaiN/AoA(So)-like insert" evidence="5">
    <location>
        <begin position="192"/>
        <end position="339"/>
    </location>
</feature>
<evidence type="ECO:0000256" key="1">
    <source>
        <dbReference type="ARBA" id="ARBA00001974"/>
    </source>
</evidence>
<dbReference type="Pfam" id="PF22780">
    <property type="entry name" value="HI0933_like_1st"/>
    <property type="match status" value="1"/>
</dbReference>
<organism evidence="6 7">
    <name type="scientific">Adhaeribacter terreus</name>
    <dbReference type="NCBI Taxonomy" id="529703"/>
    <lineage>
        <taxon>Bacteria</taxon>
        <taxon>Pseudomonadati</taxon>
        <taxon>Bacteroidota</taxon>
        <taxon>Cytophagia</taxon>
        <taxon>Cytophagales</taxon>
        <taxon>Hymenobacteraceae</taxon>
        <taxon>Adhaeribacter</taxon>
    </lineage>
</organism>
<dbReference type="InterPro" id="IPR022460">
    <property type="entry name" value="Flavoprotein_PP4765"/>
</dbReference>
<dbReference type="EMBL" id="JBHSKT010000002">
    <property type="protein sequence ID" value="MFC5269889.1"/>
    <property type="molecule type" value="Genomic_DNA"/>
</dbReference>
<dbReference type="PANTHER" id="PTHR42887">
    <property type="entry name" value="OS12G0638800 PROTEIN"/>
    <property type="match status" value="1"/>
</dbReference>
<dbReference type="InterPro" id="IPR055178">
    <property type="entry name" value="RsdA/BaiN/AoA(So)-like_dom"/>
</dbReference>
<evidence type="ECO:0000259" key="4">
    <source>
        <dbReference type="Pfam" id="PF03486"/>
    </source>
</evidence>
<feature type="domain" description="RsdA/BaiN/AoA(So)-like Rossmann fold-like" evidence="4">
    <location>
        <begin position="5"/>
        <end position="391"/>
    </location>
</feature>
<evidence type="ECO:0000256" key="2">
    <source>
        <dbReference type="ARBA" id="ARBA00022630"/>
    </source>
</evidence>
<evidence type="ECO:0000259" key="5">
    <source>
        <dbReference type="Pfam" id="PF22780"/>
    </source>
</evidence>
<evidence type="ECO:0000256" key="3">
    <source>
        <dbReference type="ARBA" id="ARBA00022827"/>
    </source>
</evidence>
<comment type="cofactor">
    <cofactor evidence="1">
        <name>FAD</name>
        <dbReference type="ChEBI" id="CHEBI:57692"/>
    </cofactor>
</comment>
<dbReference type="PANTHER" id="PTHR42887:SF1">
    <property type="entry name" value="BLR3961 PROTEIN"/>
    <property type="match status" value="1"/>
</dbReference>
<proteinExistence type="predicted"/>
<keyword evidence="3" id="KW-0274">FAD</keyword>
<dbReference type="Pfam" id="PF03486">
    <property type="entry name" value="HI0933_like"/>
    <property type="match status" value="1"/>
</dbReference>
<name>A0ABW0E6H3_9BACT</name>
<dbReference type="Gene3D" id="1.10.8.260">
    <property type="entry name" value="HI0933 insert domain-like"/>
    <property type="match status" value="1"/>
</dbReference>
<comment type="caution">
    <text evidence="6">The sequence shown here is derived from an EMBL/GenBank/DDBJ whole genome shotgun (WGS) entry which is preliminary data.</text>
</comment>